<dbReference type="AlphaFoldDB" id="A0A9D4NU90"/>
<evidence type="ECO:0000313" key="1">
    <source>
        <dbReference type="EMBL" id="KAH7639131.1"/>
    </source>
</evidence>
<comment type="caution">
    <text evidence="1">The sequence shown here is derived from an EMBL/GenBank/DDBJ whole genome shotgun (WGS) entry which is preliminary data.</text>
</comment>
<dbReference type="Proteomes" id="UP000828236">
    <property type="component" value="Unassembled WGS sequence"/>
</dbReference>
<accession>A0A9D4NU90</accession>
<dbReference type="Pfam" id="PF13975">
    <property type="entry name" value="gag-asp_proteas"/>
    <property type="match status" value="1"/>
</dbReference>
<reference evidence="1" key="1">
    <citation type="submission" date="2020-06" db="EMBL/GenBank/DDBJ databases">
        <authorList>
            <person name="Ji K."/>
            <person name="Li J."/>
        </authorList>
    </citation>
    <scope>NUCLEOTIDE SEQUENCE</scope>
    <source>
        <strain evidence="1">JKM2019</strain>
        <tissue evidence="1">Whole body</tissue>
    </source>
</reference>
<sequence length="337" mass="38646">MLPTINVNDLDGMQKIVDEMACLHREAVDHGLDSYVIEEVIRPTILSKWYSPEAARHGSTCSGLIEFLVQDVKIYMRNRDIMTTNQVNVSTRANCVFCRRNHKSIYCNDNMTNKDRKDIAVRKKLCFVCLQGNHQSDQCKSNYSCKKCGRRHSLVICTDSTTKSAENVVAQTIPKKRAWRPNGLIYFNCLVNNKPIRAFIDTGAEITCISKNLFDQLKLQIIKNSIINIRQLDNLTQSLGRVKINLQIGRITRCVEAHVVRNLTTNLLLGLDNSQLFDLSLDLNDNCLKQCDKIVNNVQHSSNQQEYHINQNLNENQRHCIREMINQYGDVFAQSKK</sequence>
<evidence type="ECO:0008006" key="2">
    <source>
        <dbReference type="Google" id="ProtNLM"/>
    </source>
</evidence>
<dbReference type="SUPFAM" id="SSF50630">
    <property type="entry name" value="Acid proteases"/>
    <property type="match status" value="1"/>
</dbReference>
<gene>
    <name evidence="1" type="ORF">HUG17_3164</name>
</gene>
<reference evidence="1" key="2">
    <citation type="journal article" date="2021" name="World Allergy Organ. J.">
        <title>Chromosome-level assembly of Dermatophagoides farinae genome and transcriptome reveals two novel allergens Der f 37 and Der f 39.</title>
        <authorList>
            <person name="Chen J."/>
            <person name="Cai Z."/>
            <person name="Fan D."/>
            <person name="Hu J."/>
            <person name="Hou Y."/>
            <person name="He Y."/>
            <person name="Zhang Z."/>
            <person name="Zhao Z."/>
            <person name="Gao P."/>
            <person name="Hu W."/>
            <person name="Sun J."/>
            <person name="Li J."/>
            <person name="Ji K."/>
        </authorList>
    </citation>
    <scope>NUCLEOTIDE SEQUENCE</scope>
    <source>
        <strain evidence="1">JKM2019</strain>
    </source>
</reference>
<name>A0A9D4NU90_DERFA</name>
<proteinExistence type="predicted"/>
<dbReference type="InterPro" id="IPR021109">
    <property type="entry name" value="Peptidase_aspartic_dom_sf"/>
</dbReference>
<dbReference type="EMBL" id="SDOV01000007">
    <property type="protein sequence ID" value="KAH7639131.1"/>
    <property type="molecule type" value="Genomic_DNA"/>
</dbReference>
<protein>
    <recommendedName>
        <fullName evidence="2">Peptidase A2 domain-containing protein</fullName>
    </recommendedName>
</protein>
<organism evidence="1">
    <name type="scientific">Dermatophagoides farinae</name>
    <name type="common">American house dust mite</name>
    <dbReference type="NCBI Taxonomy" id="6954"/>
    <lineage>
        <taxon>Eukaryota</taxon>
        <taxon>Metazoa</taxon>
        <taxon>Ecdysozoa</taxon>
        <taxon>Arthropoda</taxon>
        <taxon>Chelicerata</taxon>
        <taxon>Arachnida</taxon>
        <taxon>Acari</taxon>
        <taxon>Acariformes</taxon>
        <taxon>Sarcoptiformes</taxon>
        <taxon>Astigmata</taxon>
        <taxon>Psoroptidia</taxon>
        <taxon>Analgoidea</taxon>
        <taxon>Pyroglyphidae</taxon>
        <taxon>Dermatophagoidinae</taxon>
        <taxon>Dermatophagoides</taxon>
    </lineage>
</organism>
<dbReference type="CDD" id="cd00303">
    <property type="entry name" value="retropepsin_like"/>
    <property type="match status" value="1"/>
</dbReference>
<dbReference type="Gene3D" id="2.40.70.10">
    <property type="entry name" value="Acid Proteases"/>
    <property type="match status" value="1"/>
</dbReference>